<gene>
    <name evidence="1" type="ORF">VMCG_10790</name>
</gene>
<proteinExistence type="predicted"/>
<reference evidence="1 2" key="1">
    <citation type="submission" date="2015-09" db="EMBL/GenBank/DDBJ databases">
        <title>Host preference determinants of Valsa canker pathogens revealed by comparative genomics.</title>
        <authorList>
            <person name="Yin Z."/>
            <person name="Huang L."/>
        </authorList>
    </citation>
    <scope>NUCLEOTIDE SEQUENCE [LARGE SCALE GENOMIC DNA]</scope>
    <source>
        <strain evidence="1 2">03-1</strain>
    </source>
</reference>
<organism evidence="1 2">
    <name type="scientific">Cytospora schulzeri</name>
    <dbReference type="NCBI Taxonomy" id="448051"/>
    <lineage>
        <taxon>Eukaryota</taxon>
        <taxon>Fungi</taxon>
        <taxon>Dikarya</taxon>
        <taxon>Ascomycota</taxon>
        <taxon>Pezizomycotina</taxon>
        <taxon>Sordariomycetes</taxon>
        <taxon>Sordariomycetidae</taxon>
        <taxon>Diaporthales</taxon>
        <taxon>Cytosporaceae</taxon>
        <taxon>Cytospora</taxon>
    </lineage>
</organism>
<dbReference type="STRING" id="356882.A0A423VA84"/>
<dbReference type="EMBL" id="LKEA01000088">
    <property type="protein sequence ID" value="ROV87782.1"/>
    <property type="molecule type" value="Genomic_DNA"/>
</dbReference>
<sequence length="137" mass="15402">MLAVFSVFLVPKPVKAVEAFRFKLVPCGLFVFSSRESFLGEQRLAGSEVLPKESRADLIKFRAIEVVQADGYFPLTDHEEVCRFILTKMPLAARVITQISDEEVPYTQALMVSELEAKYPKVPSKIVGKAAVAYYRK</sequence>
<accession>A0A423VA84</accession>
<dbReference type="AlphaFoldDB" id="A0A423VA84"/>
<keyword evidence="2" id="KW-1185">Reference proteome</keyword>
<evidence type="ECO:0000313" key="2">
    <source>
        <dbReference type="Proteomes" id="UP000283895"/>
    </source>
</evidence>
<evidence type="ECO:0000313" key="1">
    <source>
        <dbReference type="EMBL" id="ROV87782.1"/>
    </source>
</evidence>
<name>A0A423VA84_9PEZI</name>
<comment type="caution">
    <text evidence="1">The sequence shown here is derived from an EMBL/GenBank/DDBJ whole genome shotgun (WGS) entry which is preliminary data.</text>
</comment>
<protein>
    <submittedName>
        <fullName evidence="1">Uncharacterized protein</fullName>
    </submittedName>
</protein>
<dbReference type="OrthoDB" id="2013972at2759"/>
<dbReference type="Proteomes" id="UP000283895">
    <property type="component" value="Unassembled WGS sequence"/>
</dbReference>